<organism evidence="1 2">
    <name type="scientific">Centaurea solstitialis</name>
    <name type="common">yellow star-thistle</name>
    <dbReference type="NCBI Taxonomy" id="347529"/>
    <lineage>
        <taxon>Eukaryota</taxon>
        <taxon>Viridiplantae</taxon>
        <taxon>Streptophyta</taxon>
        <taxon>Embryophyta</taxon>
        <taxon>Tracheophyta</taxon>
        <taxon>Spermatophyta</taxon>
        <taxon>Magnoliopsida</taxon>
        <taxon>eudicotyledons</taxon>
        <taxon>Gunneridae</taxon>
        <taxon>Pentapetalae</taxon>
        <taxon>asterids</taxon>
        <taxon>campanulids</taxon>
        <taxon>Asterales</taxon>
        <taxon>Asteraceae</taxon>
        <taxon>Carduoideae</taxon>
        <taxon>Cardueae</taxon>
        <taxon>Centaureinae</taxon>
        <taxon>Centaurea</taxon>
    </lineage>
</organism>
<name>A0AA38TJA5_9ASTR</name>
<evidence type="ECO:0000313" key="1">
    <source>
        <dbReference type="EMBL" id="KAJ9558048.1"/>
    </source>
</evidence>
<proteinExistence type="predicted"/>
<reference evidence="1" key="1">
    <citation type="submission" date="2023-03" db="EMBL/GenBank/DDBJ databases">
        <title>Chromosome-scale reference genome and RAD-based genetic map of yellow starthistle (Centaurea solstitialis) reveal putative structural variation and QTLs associated with invader traits.</title>
        <authorList>
            <person name="Reatini B."/>
            <person name="Cang F.A."/>
            <person name="Jiang Q."/>
            <person name="Mckibben M.T.W."/>
            <person name="Barker M.S."/>
            <person name="Rieseberg L.H."/>
            <person name="Dlugosch K.M."/>
        </authorList>
    </citation>
    <scope>NUCLEOTIDE SEQUENCE</scope>
    <source>
        <strain evidence="1">CAN-66</strain>
        <tissue evidence="1">Leaf</tissue>
    </source>
</reference>
<keyword evidence="2" id="KW-1185">Reference proteome</keyword>
<dbReference type="Proteomes" id="UP001172457">
    <property type="component" value="Chromosome 3"/>
</dbReference>
<comment type="caution">
    <text evidence="1">The sequence shown here is derived from an EMBL/GenBank/DDBJ whole genome shotgun (WGS) entry which is preliminary data.</text>
</comment>
<dbReference type="AlphaFoldDB" id="A0AA38TJA5"/>
<accession>A0AA38TJA5</accession>
<sequence>MVPKPTRVAWVVYTRCYYEFGTNGLEFTWNEKNSSPKLMKPFDESERELYKRIKEARVKVASLEPGNLFE</sequence>
<dbReference type="EMBL" id="JARYMX010000003">
    <property type="protein sequence ID" value="KAJ9558048.1"/>
    <property type="molecule type" value="Genomic_DNA"/>
</dbReference>
<evidence type="ECO:0000313" key="2">
    <source>
        <dbReference type="Proteomes" id="UP001172457"/>
    </source>
</evidence>
<protein>
    <submittedName>
        <fullName evidence="1">Uncharacterized protein</fullName>
    </submittedName>
</protein>
<gene>
    <name evidence="1" type="ORF">OSB04_012662</name>
</gene>